<dbReference type="GO" id="GO:0005938">
    <property type="term" value="C:cell cortex"/>
    <property type="evidence" value="ECO:0007669"/>
    <property type="project" value="TreeGrafter"/>
</dbReference>
<dbReference type="InterPro" id="IPR013889">
    <property type="entry name" value="Karyogamy_KAR9"/>
</dbReference>
<evidence type="ECO:0000256" key="2">
    <source>
        <dbReference type="SAM" id="MobiDB-lite"/>
    </source>
</evidence>
<dbReference type="Proteomes" id="UP000193218">
    <property type="component" value="Unassembled WGS sequence"/>
</dbReference>
<reference evidence="3 4" key="1">
    <citation type="submission" date="2017-03" db="EMBL/GenBank/DDBJ databases">
        <title>Widespread Adenine N6-methylation of Active Genes in Fungi.</title>
        <authorList>
            <consortium name="DOE Joint Genome Institute"/>
            <person name="Mondo S.J."/>
            <person name="Dannebaum R.O."/>
            <person name="Kuo R.C."/>
            <person name="Louie K.B."/>
            <person name="Bewick A.J."/>
            <person name="Labutti K."/>
            <person name="Haridas S."/>
            <person name="Kuo A."/>
            <person name="Salamov A."/>
            <person name="Ahrendt S.R."/>
            <person name="Lau R."/>
            <person name="Bowen B.P."/>
            <person name="Lipzen A."/>
            <person name="Sullivan W."/>
            <person name="Andreopoulos W.B."/>
            <person name="Clum A."/>
            <person name="Lindquist E."/>
            <person name="Daum C."/>
            <person name="Northen T.R."/>
            <person name="Ramamoorthy G."/>
            <person name="Schmitz R.J."/>
            <person name="Gryganskyi A."/>
            <person name="Culley D."/>
            <person name="Magnuson J."/>
            <person name="James T.Y."/>
            <person name="O'Malley M.A."/>
            <person name="Stajich J.E."/>
            <person name="Spatafora J.W."/>
            <person name="Visel A."/>
            <person name="Grigoriev I.V."/>
        </authorList>
    </citation>
    <scope>NUCLEOTIDE SEQUENCE [LARGE SCALE GENOMIC DNA]</scope>
    <source>
        <strain evidence="3 4">NRRL Y-17943</strain>
    </source>
</reference>
<dbReference type="GO" id="GO:0043332">
    <property type="term" value="C:mating projection tip"/>
    <property type="evidence" value="ECO:0007669"/>
    <property type="project" value="TreeGrafter"/>
</dbReference>
<dbReference type="Pfam" id="PF08580">
    <property type="entry name" value="KAR9"/>
    <property type="match status" value="1"/>
</dbReference>
<dbReference type="PANTHER" id="PTHR37271">
    <property type="entry name" value="KARYOGAMY PROTEIN KAR9"/>
    <property type="match status" value="1"/>
</dbReference>
<dbReference type="GO" id="GO:0051293">
    <property type="term" value="P:establishment of spindle localization"/>
    <property type="evidence" value="ECO:0007669"/>
    <property type="project" value="TreeGrafter"/>
</dbReference>
<feature type="coiled-coil region" evidence="1">
    <location>
        <begin position="222"/>
        <end position="249"/>
    </location>
</feature>
<sequence>MTDLDARLSELSLADDVGPRQQNGENSTSIEDLRDSINLLLDGIYEIQELRHAASKLSSDGSPHSQLVARVAEFDRSFRSLQSRITATEGSKRTDDPEVEEIHSDWSDLEREYVILQQEMREDGWLSRFRITADQAESMMTPLQTSLKDCLHYVESITSSPVPVPFESELEELPSLRKLQDLVKSHEAMKATYIPSVAKILKMMERSIFGRTSKNGEALRRYSEMTQRWNELQRQLQQLDARVRILMTQHLSRSSSGDFEVLAEATSPSGSSSMDYFARGHAQKLSVSDIRKSIQHRTSVSSVVSGVSGTSAASMQRRALGANGIRAATESPEVKRTAPPLRSRASMMSGMSSTTARMSTGTTPPVPTRQQPVETMLKTPTNQRFAGAGRRSGAFSPSPTASSTSRIPMSSPGGPSPRHLEVPGSASRESRILPDPSNWPKPVYGQYSSRRPGPPSVGGRSVSGSIARGPPPSSFRSTTPTPAGRSVSRMSMGSQAPSMYAPPSLQPFQPSKYDLLDQTVQSVIDETKFKLFVARVDPSMKRGQRRAENEEWKGGFVFGAGQKVSPVKLLKIAGRPGRFGFGQGQPRMKCLVKVAGAWQELSTLLKERLENAPQGFDSP</sequence>
<dbReference type="RefSeq" id="XP_021870586.1">
    <property type="nucleotide sequence ID" value="XM_022018382.1"/>
</dbReference>
<dbReference type="GO" id="GO:0005816">
    <property type="term" value="C:spindle pole body"/>
    <property type="evidence" value="ECO:0007669"/>
    <property type="project" value="TreeGrafter"/>
</dbReference>
<dbReference type="GeneID" id="33560191"/>
<dbReference type="OrthoDB" id="5559380at2759"/>
<comment type="caution">
    <text evidence="3">The sequence shown here is derived from an EMBL/GenBank/DDBJ whole genome shotgun (WGS) entry which is preliminary data.</text>
</comment>
<evidence type="ECO:0000313" key="3">
    <source>
        <dbReference type="EMBL" id="ORX36485.1"/>
    </source>
</evidence>
<keyword evidence="1" id="KW-0175">Coiled coil</keyword>
<dbReference type="GO" id="GO:0030473">
    <property type="term" value="P:nuclear migration along microtubule"/>
    <property type="evidence" value="ECO:0007669"/>
    <property type="project" value="TreeGrafter"/>
</dbReference>
<feature type="compositionally biased region" description="Low complexity" evidence="2">
    <location>
        <begin position="392"/>
        <end position="405"/>
    </location>
</feature>
<keyword evidence="4" id="KW-1185">Reference proteome</keyword>
<feature type="compositionally biased region" description="Low complexity" evidence="2">
    <location>
        <begin position="343"/>
        <end position="373"/>
    </location>
</feature>
<organism evidence="3 4">
    <name type="scientific">Kockovaella imperatae</name>
    <dbReference type="NCBI Taxonomy" id="4999"/>
    <lineage>
        <taxon>Eukaryota</taxon>
        <taxon>Fungi</taxon>
        <taxon>Dikarya</taxon>
        <taxon>Basidiomycota</taxon>
        <taxon>Agaricomycotina</taxon>
        <taxon>Tremellomycetes</taxon>
        <taxon>Tremellales</taxon>
        <taxon>Cuniculitremaceae</taxon>
        <taxon>Kockovaella</taxon>
    </lineage>
</organism>
<proteinExistence type="predicted"/>
<name>A0A1Y1UHC7_9TREE</name>
<evidence type="ECO:0000256" key="1">
    <source>
        <dbReference type="SAM" id="Coils"/>
    </source>
</evidence>
<feature type="region of interest" description="Disordered" evidence="2">
    <location>
        <begin position="328"/>
        <end position="505"/>
    </location>
</feature>
<gene>
    <name evidence="3" type="ORF">BD324DRAFT_651723</name>
</gene>
<dbReference type="PANTHER" id="PTHR37271:SF1">
    <property type="entry name" value="KARYOGAMY PROTEIN KAR9"/>
    <property type="match status" value="1"/>
</dbReference>
<feature type="compositionally biased region" description="Polar residues" evidence="2">
    <location>
        <begin position="488"/>
        <end position="497"/>
    </location>
</feature>
<dbReference type="InParanoid" id="A0A1Y1UHC7"/>
<evidence type="ECO:0008006" key="5">
    <source>
        <dbReference type="Google" id="ProtNLM"/>
    </source>
</evidence>
<dbReference type="AlphaFoldDB" id="A0A1Y1UHC7"/>
<accession>A0A1Y1UHC7</accession>
<dbReference type="EMBL" id="NBSH01000008">
    <property type="protein sequence ID" value="ORX36485.1"/>
    <property type="molecule type" value="Genomic_DNA"/>
</dbReference>
<dbReference type="STRING" id="4999.A0A1Y1UHC7"/>
<evidence type="ECO:0000313" key="4">
    <source>
        <dbReference type="Proteomes" id="UP000193218"/>
    </source>
</evidence>
<protein>
    <recommendedName>
        <fullName evidence="5">GAR domain-containing protein</fullName>
    </recommendedName>
</protein>